<evidence type="ECO:0000256" key="1">
    <source>
        <dbReference type="SAM" id="MobiDB-lite"/>
    </source>
</evidence>
<dbReference type="RefSeq" id="WP_344932531.1">
    <property type="nucleotide sequence ID" value="NZ_BAABDM010000001.1"/>
</dbReference>
<accession>A0ABP7WFF5</accession>
<comment type="caution">
    <text evidence="2">The sequence shown here is derived from an EMBL/GenBank/DDBJ whole genome shotgun (WGS) entry which is preliminary data.</text>
</comment>
<keyword evidence="3" id="KW-1185">Reference proteome</keyword>
<evidence type="ECO:0000313" key="2">
    <source>
        <dbReference type="EMBL" id="GAA4087500.1"/>
    </source>
</evidence>
<protein>
    <submittedName>
        <fullName evidence="2">GPO family capsid scaffolding protein</fullName>
    </submittedName>
</protein>
<reference evidence="3" key="1">
    <citation type="journal article" date="2019" name="Int. J. Syst. Evol. Microbiol.">
        <title>The Global Catalogue of Microorganisms (GCM) 10K type strain sequencing project: providing services to taxonomists for standard genome sequencing and annotation.</title>
        <authorList>
            <consortium name="The Broad Institute Genomics Platform"/>
            <consortium name="The Broad Institute Genome Sequencing Center for Infectious Disease"/>
            <person name="Wu L."/>
            <person name="Ma J."/>
        </authorList>
    </citation>
    <scope>NUCLEOTIDE SEQUENCE [LARGE SCALE GENOMIC DNA]</scope>
    <source>
        <strain evidence="3">JCM 17304</strain>
    </source>
</reference>
<dbReference type="InterPro" id="IPR009228">
    <property type="entry name" value="Capsid_scaffold_GpO"/>
</dbReference>
<proteinExistence type="predicted"/>
<dbReference type="EMBL" id="BAABDM010000001">
    <property type="protein sequence ID" value="GAA4087500.1"/>
    <property type="molecule type" value="Genomic_DNA"/>
</dbReference>
<dbReference type="Pfam" id="PF05929">
    <property type="entry name" value="Phage_GPO"/>
    <property type="match status" value="1"/>
</dbReference>
<name>A0ABP7WFF5_9GAMM</name>
<sequence>MKIKSKFFRVAVEGQTTDGRKITREQIAEMAATYNPEKYGARIWLEHIRGLYADSSFPALGDVAELKAEEIADGDLKGKLGLYASIIPTPELLAINQKSQKIYTSIEMDTQFSDSGQAYMYGLAITDSPASLGTEALQFSAQKPDAEKLLASRKARPENLFSAALEAEIEMEKEQAAPESAASEGFFTKIKDMLKRDKADTKTEFSAAIDEQNKAVTLIAEEVVKLSAQLEKIGSNEADKTALTELTEKFTALQAEFTGLQTTLAGQSNYSERPPASGGEGEVLTDC</sequence>
<dbReference type="Proteomes" id="UP001500392">
    <property type="component" value="Unassembled WGS sequence"/>
</dbReference>
<organism evidence="2 3">
    <name type="scientific">Zhongshania borealis</name>
    <dbReference type="NCBI Taxonomy" id="889488"/>
    <lineage>
        <taxon>Bacteria</taxon>
        <taxon>Pseudomonadati</taxon>
        <taxon>Pseudomonadota</taxon>
        <taxon>Gammaproteobacteria</taxon>
        <taxon>Cellvibrionales</taxon>
        <taxon>Spongiibacteraceae</taxon>
        <taxon>Zhongshania</taxon>
    </lineage>
</organism>
<gene>
    <name evidence="2" type="ORF">GCM10022414_07820</name>
</gene>
<evidence type="ECO:0000313" key="3">
    <source>
        <dbReference type="Proteomes" id="UP001500392"/>
    </source>
</evidence>
<feature type="region of interest" description="Disordered" evidence="1">
    <location>
        <begin position="263"/>
        <end position="287"/>
    </location>
</feature>